<dbReference type="Gene3D" id="3.40.50.150">
    <property type="entry name" value="Vaccinia Virus protein VP39"/>
    <property type="match status" value="1"/>
</dbReference>
<dbReference type="SUPFAM" id="SSF53790">
    <property type="entry name" value="Tetrapyrrole methylase"/>
    <property type="match status" value="1"/>
</dbReference>
<dbReference type="CDD" id="cd11644">
    <property type="entry name" value="Precorrin-6Y-MT"/>
    <property type="match status" value="1"/>
</dbReference>
<dbReference type="GO" id="GO:0032259">
    <property type="term" value="P:methylation"/>
    <property type="evidence" value="ECO:0007669"/>
    <property type="project" value="UniProtKB-KW"/>
</dbReference>
<comment type="caution">
    <text evidence="7">The sequence shown here is derived from an EMBL/GenBank/DDBJ whole genome shotgun (WGS) entry which is preliminary data.</text>
</comment>
<evidence type="ECO:0000256" key="3">
    <source>
        <dbReference type="ARBA" id="ARBA00022603"/>
    </source>
</evidence>
<evidence type="ECO:0000256" key="1">
    <source>
        <dbReference type="ARBA" id="ARBA00004953"/>
    </source>
</evidence>
<feature type="domain" description="Tetrapyrrole methylase" evidence="6">
    <location>
        <begin position="10"/>
        <end position="193"/>
    </location>
</feature>
<dbReference type="PANTHER" id="PTHR43182:SF1">
    <property type="entry name" value="COBALT-PRECORRIN-7 C(5)-METHYLTRANSFERASE"/>
    <property type="match status" value="1"/>
</dbReference>
<dbReference type="InterPro" id="IPR012818">
    <property type="entry name" value="CbiE"/>
</dbReference>
<dbReference type="InterPro" id="IPR006365">
    <property type="entry name" value="Cbl_synth_CobL"/>
</dbReference>
<protein>
    <submittedName>
        <fullName evidence="7">Precorrin-6Y C(5,15)-methyltransferase [decarboxylating]</fullName>
        <ecNumber evidence="7">2.1.1.132</ecNumber>
    </submittedName>
</protein>
<evidence type="ECO:0000256" key="4">
    <source>
        <dbReference type="ARBA" id="ARBA00022679"/>
    </source>
</evidence>
<dbReference type="Gene3D" id="3.40.1010.10">
    <property type="entry name" value="Cobalt-precorrin-4 Transmethylase, Domain 1"/>
    <property type="match status" value="1"/>
</dbReference>
<dbReference type="PATRIC" id="fig|37916.4.peg.3307"/>
<dbReference type="PANTHER" id="PTHR43182">
    <property type="entry name" value="COBALT-PRECORRIN-6B C(15)-METHYLTRANSFERASE (DECARBOXYLATING)"/>
    <property type="match status" value="1"/>
</dbReference>
<dbReference type="InterPro" id="IPR029063">
    <property type="entry name" value="SAM-dependent_MTases_sf"/>
</dbReference>
<evidence type="ECO:0000259" key="6">
    <source>
        <dbReference type="Pfam" id="PF00590"/>
    </source>
</evidence>
<dbReference type="InterPro" id="IPR014008">
    <property type="entry name" value="Cbl_synth_MTase_CbiT"/>
</dbReference>
<comment type="pathway">
    <text evidence="1">Cofactor biosynthesis; adenosylcobalamin biosynthesis.</text>
</comment>
<dbReference type="NCBIfam" id="TIGR02467">
    <property type="entry name" value="CbiE"/>
    <property type="match status" value="1"/>
</dbReference>
<keyword evidence="5" id="KW-0949">S-adenosyl-L-methionine</keyword>
<keyword evidence="8" id="KW-1185">Reference proteome</keyword>
<evidence type="ECO:0000313" key="7">
    <source>
        <dbReference type="EMBL" id="KMO75158.1"/>
    </source>
</evidence>
<dbReference type="InterPro" id="IPR050714">
    <property type="entry name" value="Cobalamin_biosynth_MTase"/>
</dbReference>
<dbReference type="SUPFAM" id="SSF53335">
    <property type="entry name" value="S-adenosyl-L-methionine-dependent methyltransferases"/>
    <property type="match status" value="1"/>
</dbReference>
<keyword evidence="2" id="KW-0169">Cobalamin biosynthesis</keyword>
<dbReference type="UniPathway" id="UPA00148"/>
<gene>
    <name evidence="7" type="primary">cobL</name>
    <name evidence="7" type="ORF">MCHLDSM_03376</name>
</gene>
<dbReference type="InterPro" id="IPR014777">
    <property type="entry name" value="4pyrrole_Mease_sub1"/>
</dbReference>
<dbReference type="GO" id="GO:0009236">
    <property type="term" value="P:cobalamin biosynthetic process"/>
    <property type="evidence" value="ECO:0007669"/>
    <property type="project" value="UniProtKB-UniPathway"/>
</dbReference>
<keyword evidence="3 7" id="KW-0489">Methyltransferase</keyword>
<organism evidence="7 8">
    <name type="scientific">Mycolicibacterium chlorophenolicum</name>
    <dbReference type="NCBI Taxonomy" id="37916"/>
    <lineage>
        <taxon>Bacteria</taxon>
        <taxon>Bacillati</taxon>
        <taxon>Actinomycetota</taxon>
        <taxon>Actinomycetes</taxon>
        <taxon>Mycobacteriales</taxon>
        <taxon>Mycobacteriaceae</taxon>
        <taxon>Mycolicibacterium</taxon>
    </lineage>
</organism>
<dbReference type="Proteomes" id="UP000036513">
    <property type="component" value="Unassembled WGS sequence"/>
</dbReference>
<dbReference type="EC" id="2.1.1.132" evidence="7"/>
<evidence type="ECO:0000256" key="2">
    <source>
        <dbReference type="ARBA" id="ARBA00022573"/>
    </source>
</evidence>
<dbReference type="Pfam" id="PF00590">
    <property type="entry name" value="TP_methylase"/>
    <property type="match status" value="1"/>
</dbReference>
<name>A0A0J6W0A9_9MYCO</name>
<dbReference type="GO" id="GO:0008276">
    <property type="term" value="F:protein methyltransferase activity"/>
    <property type="evidence" value="ECO:0007669"/>
    <property type="project" value="InterPro"/>
</dbReference>
<dbReference type="STRING" id="37916.MCHLDSM_03376"/>
<dbReference type="PIRSF" id="PIRSF036428">
    <property type="entry name" value="CobL"/>
    <property type="match status" value="1"/>
</dbReference>
<sequence>MGVAKAAEVIVVVGIGADGMAGLAPPARAELARATVVYGSARQLDLLDETVGAVRRPWPSPMLPAIDTLLDGADGDVHVVASGDPLLHGVGSTLIRRHGADRVAVLPHVSSVTLACSRVGWSVQDTEVISLVTAEPVSAIRRGGQAVVLSRDRTSPAELARLLTATGRGDSEVTILEQLGGPRELRRSSTAREWAARPPGDVDDLNVIAVRYLPDERLAAVLPDDAFSHDGQLTKQAMRAVTLAALSPRPGELLWDVGAGSGSVAIEWCRAGTGCRAVAFERDPQRRARIGDNARTFGVVLDVRAGAPESFASAPTPAAIFVGGGVTGPDLLTACWDRLPAGGRLVANAVTAESEAVVLQWYSRVGGELRRYQHYRGEPVGSFTGWRPAMPVTQWLVTKPRTT</sequence>
<dbReference type="SMR" id="A0A0J6W0A9"/>
<dbReference type="InterPro" id="IPR000878">
    <property type="entry name" value="4pyrrol_Mease"/>
</dbReference>
<dbReference type="NCBIfam" id="TIGR02469">
    <property type="entry name" value="CbiT"/>
    <property type="match status" value="1"/>
</dbReference>
<evidence type="ECO:0000256" key="5">
    <source>
        <dbReference type="ARBA" id="ARBA00022691"/>
    </source>
</evidence>
<reference evidence="7 8" key="1">
    <citation type="journal article" date="2015" name="Genome Biol. Evol.">
        <title>Characterization of Three Mycobacterium spp. with Potential Use in Bioremediation by Genome Sequencing and Comparative Genomics.</title>
        <authorList>
            <person name="Das S."/>
            <person name="Pettersson B.M."/>
            <person name="Behra P.R."/>
            <person name="Ramesh M."/>
            <person name="Dasgupta S."/>
            <person name="Bhattacharya A."/>
            <person name="Kirsebom L.A."/>
        </authorList>
    </citation>
    <scope>NUCLEOTIDE SEQUENCE [LARGE SCALE GENOMIC DNA]</scope>
    <source>
        <strain evidence="7 8">DSM 43826</strain>
    </source>
</reference>
<keyword evidence="4 7" id="KW-0808">Transferase</keyword>
<proteinExistence type="predicted"/>
<dbReference type="GO" id="GO:0046025">
    <property type="term" value="F:precorrin-6Y C5,15-methyltransferase (decarboxylating) activity"/>
    <property type="evidence" value="ECO:0007669"/>
    <property type="project" value="UniProtKB-EC"/>
</dbReference>
<dbReference type="EMBL" id="JYNL01000030">
    <property type="protein sequence ID" value="KMO75158.1"/>
    <property type="molecule type" value="Genomic_DNA"/>
</dbReference>
<evidence type="ECO:0000313" key="8">
    <source>
        <dbReference type="Proteomes" id="UP000036513"/>
    </source>
</evidence>
<dbReference type="AlphaFoldDB" id="A0A0J6W0A9"/>
<dbReference type="InterPro" id="IPR035996">
    <property type="entry name" value="4pyrrol_Methylase_sf"/>
</dbReference>
<accession>A0A0J6W0A9</accession>